<evidence type="ECO:0000256" key="1">
    <source>
        <dbReference type="SAM" id="Coils"/>
    </source>
</evidence>
<feature type="region of interest" description="Disordered" evidence="2">
    <location>
        <begin position="557"/>
        <end position="587"/>
    </location>
</feature>
<keyword evidence="4" id="KW-1185">Reference proteome</keyword>
<dbReference type="EMBL" id="CAUWAG010000014">
    <property type="protein sequence ID" value="CAJ2510336.1"/>
    <property type="molecule type" value="Genomic_DNA"/>
</dbReference>
<evidence type="ECO:0000313" key="3">
    <source>
        <dbReference type="EMBL" id="CAJ2510336.1"/>
    </source>
</evidence>
<keyword evidence="1" id="KW-0175">Coiled coil</keyword>
<protein>
    <submittedName>
        <fullName evidence="3">Uu.00g050390.m01.CDS01</fullName>
    </submittedName>
</protein>
<feature type="compositionally biased region" description="Polar residues" evidence="2">
    <location>
        <begin position="484"/>
        <end position="505"/>
    </location>
</feature>
<dbReference type="AlphaFoldDB" id="A0AAI8YK83"/>
<comment type="caution">
    <text evidence="3">The sequence shown here is derived from an EMBL/GenBank/DDBJ whole genome shotgun (WGS) entry which is preliminary data.</text>
</comment>
<evidence type="ECO:0000256" key="2">
    <source>
        <dbReference type="SAM" id="MobiDB-lite"/>
    </source>
</evidence>
<feature type="region of interest" description="Disordered" evidence="2">
    <location>
        <begin position="482"/>
        <end position="519"/>
    </location>
</feature>
<feature type="compositionally biased region" description="Low complexity" evidence="2">
    <location>
        <begin position="558"/>
        <end position="567"/>
    </location>
</feature>
<accession>A0AAI8YK83</accession>
<organism evidence="3 4">
    <name type="scientific">Anthostomella pinea</name>
    <dbReference type="NCBI Taxonomy" id="933095"/>
    <lineage>
        <taxon>Eukaryota</taxon>
        <taxon>Fungi</taxon>
        <taxon>Dikarya</taxon>
        <taxon>Ascomycota</taxon>
        <taxon>Pezizomycotina</taxon>
        <taxon>Sordariomycetes</taxon>
        <taxon>Xylariomycetidae</taxon>
        <taxon>Xylariales</taxon>
        <taxon>Xylariaceae</taxon>
        <taxon>Anthostomella</taxon>
    </lineage>
</organism>
<proteinExistence type="predicted"/>
<evidence type="ECO:0000313" key="4">
    <source>
        <dbReference type="Proteomes" id="UP001295740"/>
    </source>
</evidence>
<dbReference type="Proteomes" id="UP001295740">
    <property type="component" value="Unassembled WGS sequence"/>
</dbReference>
<reference evidence="3" key="1">
    <citation type="submission" date="2023-10" db="EMBL/GenBank/DDBJ databases">
        <authorList>
            <person name="Hackl T."/>
        </authorList>
    </citation>
    <scope>NUCLEOTIDE SEQUENCE</scope>
</reference>
<feature type="compositionally biased region" description="Basic and acidic residues" evidence="2">
    <location>
        <begin position="575"/>
        <end position="587"/>
    </location>
</feature>
<feature type="coiled-coil region" evidence="1">
    <location>
        <begin position="430"/>
        <end position="464"/>
    </location>
</feature>
<sequence length="587" mass="66011">MQNFFNARFYEALSFRSAPSLTTGSGPDTVGHASIIFSVIAMGSKVTIDFEIIGEQIVSSIKKSIEQASEKPVTTSESSTEVERPPNFAFELYDIRQQIASDQLAHTYPLMMTSTHPPPAMHVAVRGTTTFIAFVLYEVATKHRHFVMLESDPVASVETALQKLLEMTMILLDQKEFVRNGDAQTTKMEGQGRCYSLKKCAPRGFDKAGEDGVDILHSHPNVSGIYHRLLSKPIITPATTLTNSTTSSSSDLFSSSIFRSWSIIAAQSSPRWCLNMFFTKTQPKIDEVFDIREQIFERKAPHEVDSACYNAGIHQVHHHFAGFERVSWEDRFKQHEDFVAKRRGRDEDVLLKYHLQGHWLIKGDDIGEDLRLPMNCMGMGSKAEGSFDWDVLEGVMHFARNLDALPHNFLITDPEEDEADEVDDEDFDDEDSLEDEVNELRSQVSTLQGRLASTEKKLEFLTDAMLTQDDFNSVKKAVEDMLDSNDSGSSPNTHDTTLDASTSYGAASETGEGEIQLDRNRSQQGYIDFEDGNWNVFHGLFQGSFLGKDVKFRGYQISDDGGPPGSSRSWEAYSEEAHEKERVGRWR</sequence>
<name>A0AAI8YK83_9PEZI</name>
<gene>
    <name evidence="3" type="ORF">KHLLAP_LOCUS10804</name>
</gene>